<dbReference type="RefSeq" id="WP_087112984.1">
    <property type="nucleotide sequence ID" value="NZ_CBCSCN010000016.1"/>
</dbReference>
<dbReference type="Proteomes" id="UP000196573">
    <property type="component" value="Unassembled WGS sequence"/>
</dbReference>
<accession>A0A1X7AQZ8</accession>
<dbReference type="OrthoDB" id="1078132at2"/>
<name>A0A1X7AQZ8_9GAMM</name>
<evidence type="ECO:0000259" key="1">
    <source>
        <dbReference type="Pfam" id="PF01553"/>
    </source>
</evidence>
<dbReference type="Pfam" id="PF01553">
    <property type="entry name" value="Acyltransferase"/>
    <property type="match status" value="1"/>
</dbReference>
<dbReference type="EMBL" id="FWPT01000013">
    <property type="protein sequence ID" value="SMA50552.1"/>
    <property type="molecule type" value="Genomic_DNA"/>
</dbReference>
<dbReference type="SUPFAM" id="SSF69593">
    <property type="entry name" value="Glycerol-3-phosphate (1)-acyltransferase"/>
    <property type="match status" value="1"/>
</dbReference>
<evidence type="ECO:0000313" key="3">
    <source>
        <dbReference type="Proteomes" id="UP000196573"/>
    </source>
</evidence>
<keyword evidence="3" id="KW-1185">Reference proteome</keyword>
<dbReference type="AlphaFoldDB" id="A0A1X7AQZ8"/>
<reference evidence="2 3" key="1">
    <citation type="submission" date="2017-03" db="EMBL/GenBank/DDBJ databases">
        <authorList>
            <person name="Afonso C.L."/>
            <person name="Miller P.J."/>
            <person name="Scott M.A."/>
            <person name="Spackman E."/>
            <person name="Goraichik I."/>
            <person name="Dimitrov K.M."/>
            <person name="Suarez D.L."/>
            <person name="Swayne D.E."/>
        </authorList>
    </citation>
    <scope>NUCLEOTIDE SEQUENCE [LARGE SCALE GENOMIC DNA]</scope>
    <source>
        <strain evidence="2">SB41UT1</strain>
    </source>
</reference>
<dbReference type="GO" id="GO:0042840">
    <property type="term" value="P:D-glucuronate catabolic process"/>
    <property type="evidence" value="ECO:0007669"/>
    <property type="project" value="TreeGrafter"/>
</dbReference>
<dbReference type="PANTHER" id="PTHR30068:SF3">
    <property type="entry name" value="PHOSPHOLIPID_GLYCEROL ACYLTRANSFERASE DOMAIN-CONTAINING PROTEIN"/>
    <property type="match status" value="1"/>
</dbReference>
<protein>
    <submittedName>
        <fullName evidence="2">Acyltransferase</fullName>
    </submittedName>
</protein>
<sequence length="380" mass="43745">MESFDDIRPYHDAEVAPVLHELVRNKQLLNAVGHFQFGEMPEFARNLMRPLVERKLRKLVAGVDNVHALQQSIKSMLEKVIDRTTDELTWSGIEHLPKDKPCLLLSNHRDIVMDPALVNYVLHETGRNTARIAIGDNLLSRPYISDLMRLNKSFIVRRSITGRREKLQALLQLSAYIRHSLGEQENVWIAQREGRAKDGNDRTDTAILKMLHMGFRADQLSFSDMLNHLNIVPVSISYEYDPCDVAKARELVARTTNGSYNKEENEDLNSIVTGIEGFKGRVHVAFGTPINPELETPVTVAEEIDRQMHSLYRLWPSNWLARDILEGREQHDGWRDQFDGADLAKQEALFRERLEQCPEEARSWFLKIYANPVFNQQVVV</sequence>
<dbReference type="GO" id="GO:0019698">
    <property type="term" value="P:D-galacturonate catabolic process"/>
    <property type="evidence" value="ECO:0007669"/>
    <property type="project" value="TreeGrafter"/>
</dbReference>
<keyword evidence="2" id="KW-0808">Transferase</keyword>
<proteinExistence type="predicted"/>
<feature type="domain" description="Phospholipid/glycerol acyltransferase" evidence="1">
    <location>
        <begin position="89"/>
        <end position="198"/>
    </location>
</feature>
<organism evidence="2 3">
    <name type="scientific">Parendozoicomonas haliclonae</name>
    <dbReference type="NCBI Taxonomy" id="1960125"/>
    <lineage>
        <taxon>Bacteria</taxon>
        <taxon>Pseudomonadati</taxon>
        <taxon>Pseudomonadota</taxon>
        <taxon>Gammaproteobacteria</taxon>
        <taxon>Oceanospirillales</taxon>
        <taxon>Endozoicomonadaceae</taxon>
        <taxon>Parendozoicomonas</taxon>
    </lineage>
</organism>
<keyword evidence="2" id="KW-0012">Acyltransferase</keyword>
<dbReference type="PANTHER" id="PTHR30068">
    <property type="entry name" value="URONATE ISOMERASE"/>
    <property type="match status" value="1"/>
</dbReference>
<dbReference type="InterPro" id="IPR002123">
    <property type="entry name" value="Plipid/glycerol_acylTrfase"/>
</dbReference>
<gene>
    <name evidence="2" type="ORF">EHSB41UT_04363</name>
</gene>
<dbReference type="GO" id="GO:0016746">
    <property type="term" value="F:acyltransferase activity"/>
    <property type="evidence" value="ECO:0007669"/>
    <property type="project" value="UniProtKB-KW"/>
</dbReference>
<evidence type="ECO:0000313" key="2">
    <source>
        <dbReference type="EMBL" id="SMA50552.1"/>
    </source>
</evidence>